<dbReference type="InterPro" id="IPR047057">
    <property type="entry name" value="MerR_fam"/>
</dbReference>
<reference evidence="3 4" key="1">
    <citation type="submission" date="2015-07" db="EMBL/GenBank/DDBJ databases">
        <title>Genome sequencing of Kibdelosporangium phytohabitans.</title>
        <authorList>
            <person name="Qin S."/>
            <person name="Xing K."/>
        </authorList>
    </citation>
    <scope>NUCLEOTIDE SEQUENCE [LARGE SCALE GENOMIC DNA]</scope>
    <source>
        <strain evidence="3 4">KLBMP1111</strain>
    </source>
</reference>
<sequence>MRIGELAGLTGLSTRAIRHYHHRGLLPEPERRPNGYREYGLRDVVALARIRRLTELGLSLDEVRDALADGHGHDLREMLAALDDDLARQEAAIRARRARLATMLDQADLRDDTTISPELAGLLAELPTTTGPIGALERELFTLLDMAPGSEQVVATLRAHVTDPATIARGQDLARQLEDLADAAVDDPRIAPLAATVAESIPAGLVTSEVDLGHPFSTAVLEALTPAQAEVFRQAMRQVRA</sequence>
<dbReference type="GO" id="GO:0003677">
    <property type="term" value="F:DNA binding"/>
    <property type="evidence" value="ECO:0007669"/>
    <property type="project" value="UniProtKB-KW"/>
</dbReference>
<evidence type="ECO:0000259" key="2">
    <source>
        <dbReference type="PROSITE" id="PS50937"/>
    </source>
</evidence>
<dbReference type="OrthoDB" id="4569196at2"/>
<protein>
    <submittedName>
        <fullName evidence="3">MerR family transcriptional regulator</fullName>
    </submittedName>
</protein>
<dbReference type="InterPro" id="IPR000551">
    <property type="entry name" value="MerR-type_HTH_dom"/>
</dbReference>
<proteinExistence type="predicted"/>
<organism evidence="3 4">
    <name type="scientific">Kibdelosporangium phytohabitans</name>
    <dbReference type="NCBI Taxonomy" id="860235"/>
    <lineage>
        <taxon>Bacteria</taxon>
        <taxon>Bacillati</taxon>
        <taxon>Actinomycetota</taxon>
        <taxon>Actinomycetes</taxon>
        <taxon>Pseudonocardiales</taxon>
        <taxon>Pseudonocardiaceae</taxon>
        <taxon>Kibdelosporangium</taxon>
    </lineage>
</organism>
<evidence type="ECO:0000256" key="1">
    <source>
        <dbReference type="ARBA" id="ARBA00023125"/>
    </source>
</evidence>
<dbReference type="Gene3D" id="1.10.1660.10">
    <property type="match status" value="1"/>
</dbReference>
<dbReference type="CDD" id="cd00592">
    <property type="entry name" value="HTH_MerR-like"/>
    <property type="match status" value="1"/>
</dbReference>
<dbReference type="PANTHER" id="PTHR30204:SF93">
    <property type="entry name" value="HTH MERR-TYPE DOMAIN-CONTAINING PROTEIN"/>
    <property type="match status" value="1"/>
</dbReference>
<dbReference type="EMBL" id="CP012752">
    <property type="protein sequence ID" value="ALG12538.1"/>
    <property type="molecule type" value="Genomic_DNA"/>
</dbReference>
<dbReference type="SMART" id="SM00422">
    <property type="entry name" value="HTH_MERR"/>
    <property type="match status" value="1"/>
</dbReference>
<gene>
    <name evidence="3" type="ORF">AOZ06_41810</name>
</gene>
<dbReference type="InterPro" id="IPR009061">
    <property type="entry name" value="DNA-bd_dom_put_sf"/>
</dbReference>
<dbReference type="Proteomes" id="UP000063699">
    <property type="component" value="Chromosome"/>
</dbReference>
<evidence type="ECO:0000313" key="3">
    <source>
        <dbReference type="EMBL" id="ALG12538.1"/>
    </source>
</evidence>
<dbReference type="PANTHER" id="PTHR30204">
    <property type="entry name" value="REDOX-CYCLING DRUG-SENSING TRANSCRIPTIONAL ACTIVATOR SOXR"/>
    <property type="match status" value="1"/>
</dbReference>
<name>A0A0N9I1V3_9PSEU</name>
<dbReference type="KEGG" id="kphy:AOZ06_41810"/>
<dbReference type="RefSeq" id="WP_054294431.1">
    <property type="nucleotide sequence ID" value="NZ_CP012752.1"/>
</dbReference>
<evidence type="ECO:0000313" key="4">
    <source>
        <dbReference type="Proteomes" id="UP000063699"/>
    </source>
</evidence>
<dbReference type="AlphaFoldDB" id="A0A0N9I1V3"/>
<accession>A0A0N9I1V3</accession>
<feature type="domain" description="HTH merR-type" evidence="2">
    <location>
        <begin position="1"/>
        <end position="69"/>
    </location>
</feature>
<dbReference type="SUPFAM" id="SSF46955">
    <property type="entry name" value="Putative DNA-binding domain"/>
    <property type="match status" value="1"/>
</dbReference>
<keyword evidence="1" id="KW-0238">DNA-binding</keyword>
<dbReference type="PRINTS" id="PR00040">
    <property type="entry name" value="HTHMERR"/>
</dbReference>
<dbReference type="Pfam" id="PF13411">
    <property type="entry name" value="MerR_1"/>
    <property type="match status" value="1"/>
</dbReference>
<keyword evidence="4" id="KW-1185">Reference proteome</keyword>
<dbReference type="PROSITE" id="PS50937">
    <property type="entry name" value="HTH_MERR_2"/>
    <property type="match status" value="1"/>
</dbReference>
<dbReference type="GO" id="GO:0003700">
    <property type="term" value="F:DNA-binding transcription factor activity"/>
    <property type="evidence" value="ECO:0007669"/>
    <property type="project" value="InterPro"/>
</dbReference>
<dbReference type="STRING" id="860235.AOZ06_41810"/>